<accession>A0A7K4AKF5</accession>
<feature type="compositionally biased region" description="Basic residues" evidence="5">
    <location>
        <begin position="1"/>
        <end position="11"/>
    </location>
</feature>
<reference evidence="7 8" key="1">
    <citation type="journal article" date="2020" name="Biotechnol. Biofuels">
        <title>New insights from the biogas microbiome by comprehensive genome-resolved metagenomics of nearly 1600 species originating from multiple anaerobic digesters.</title>
        <authorList>
            <person name="Campanaro S."/>
            <person name="Treu L."/>
            <person name="Rodriguez-R L.M."/>
            <person name="Kovalovszki A."/>
            <person name="Ziels R.M."/>
            <person name="Maus I."/>
            <person name="Zhu X."/>
            <person name="Kougias P.G."/>
            <person name="Basile A."/>
            <person name="Luo G."/>
            <person name="Schluter A."/>
            <person name="Konstantinidis K.T."/>
            <person name="Angelidaki I."/>
        </authorList>
    </citation>
    <scope>NUCLEOTIDE SEQUENCE [LARGE SCALE GENOMIC DNA]</scope>
    <source>
        <strain evidence="7">AS27yjCOA_157</strain>
    </source>
</reference>
<dbReference type="GO" id="GO:0015934">
    <property type="term" value="C:large ribosomal subunit"/>
    <property type="evidence" value="ECO:0007669"/>
    <property type="project" value="UniProtKB-UniRule"/>
</dbReference>
<dbReference type="GO" id="GO:0006412">
    <property type="term" value="P:translation"/>
    <property type="evidence" value="ECO:0007669"/>
    <property type="project" value="UniProtKB-UniRule"/>
</dbReference>
<dbReference type="CDD" id="cd06089">
    <property type="entry name" value="KOW_RPL26"/>
    <property type="match status" value="1"/>
</dbReference>
<keyword evidence="4" id="KW-0694">RNA-binding</keyword>
<dbReference type="NCBIfam" id="TIGR01080">
    <property type="entry name" value="rplX_A_E"/>
    <property type="match status" value="1"/>
</dbReference>
<evidence type="ECO:0000256" key="5">
    <source>
        <dbReference type="SAM" id="MobiDB-lite"/>
    </source>
</evidence>
<organism evidence="7 8">
    <name type="scientific">Methanothrix soehngenii</name>
    <name type="common">Methanosaeta concilii</name>
    <dbReference type="NCBI Taxonomy" id="2223"/>
    <lineage>
        <taxon>Archaea</taxon>
        <taxon>Methanobacteriati</taxon>
        <taxon>Methanobacteriota</taxon>
        <taxon>Stenosarchaea group</taxon>
        <taxon>Methanomicrobia</taxon>
        <taxon>Methanotrichales</taxon>
        <taxon>Methanotrichaceae</taxon>
        <taxon>Methanothrix</taxon>
    </lineage>
</organism>
<comment type="caution">
    <text evidence="7">The sequence shown here is derived from an EMBL/GenBank/DDBJ whole genome shotgun (WGS) entry which is preliminary data.</text>
</comment>
<dbReference type="GeneID" id="10462052"/>
<dbReference type="InterPro" id="IPR005825">
    <property type="entry name" value="Ribosomal_uL24_CS"/>
</dbReference>
<dbReference type="AlphaFoldDB" id="A0A7K4AKF5"/>
<evidence type="ECO:0000256" key="1">
    <source>
        <dbReference type="ARBA" id="ARBA00010618"/>
    </source>
</evidence>
<evidence type="ECO:0000256" key="2">
    <source>
        <dbReference type="ARBA" id="ARBA00022980"/>
    </source>
</evidence>
<evidence type="ECO:0000256" key="4">
    <source>
        <dbReference type="HAMAP-Rule" id="MF_01326"/>
    </source>
</evidence>
<evidence type="ECO:0000313" key="8">
    <source>
        <dbReference type="Proteomes" id="UP000544742"/>
    </source>
</evidence>
<dbReference type="Pfam" id="PF00467">
    <property type="entry name" value="KOW"/>
    <property type="match status" value="1"/>
</dbReference>
<dbReference type="InterPro" id="IPR014722">
    <property type="entry name" value="Rib_uL2_dom2"/>
</dbReference>
<comment type="subunit">
    <text evidence="4">Part of the 50S ribosomal subunit.</text>
</comment>
<dbReference type="Pfam" id="PF16906">
    <property type="entry name" value="Ribosomal_L26"/>
    <property type="match status" value="1"/>
</dbReference>
<dbReference type="EMBL" id="JAAYUN010000167">
    <property type="protein sequence ID" value="NLJ23345.1"/>
    <property type="molecule type" value="Genomic_DNA"/>
</dbReference>
<comment type="similarity">
    <text evidence="1 4">Belongs to the universal ribosomal protein uL24 family.</text>
</comment>
<dbReference type="GO" id="GO:0003735">
    <property type="term" value="F:structural constituent of ribosome"/>
    <property type="evidence" value="ECO:0007669"/>
    <property type="project" value="UniProtKB-UniRule"/>
</dbReference>
<dbReference type="GO" id="GO:0019843">
    <property type="term" value="F:rRNA binding"/>
    <property type="evidence" value="ECO:0007669"/>
    <property type="project" value="UniProtKB-UniRule"/>
</dbReference>
<dbReference type="Gene3D" id="2.30.30.30">
    <property type="match status" value="1"/>
</dbReference>
<comment type="function">
    <text evidence="4">Located at the polypeptide exit tunnel on the outside of the subunit.</text>
</comment>
<dbReference type="HAMAP" id="MF_01326_A">
    <property type="entry name" value="Ribosomal_uL24_A"/>
    <property type="match status" value="1"/>
</dbReference>
<proteinExistence type="inferred from homology"/>
<comment type="function">
    <text evidence="4">One of two assembly initiator proteins, it binds directly to the 5'-end of the 23S rRNA, where it nucleates assembly of the 50S subunit.</text>
</comment>
<dbReference type="InterPro" id="IPR005824">
    <property type="entry name" value="KOW"/>
</dbReference>
<dbReference type="InterPro" id="IPR008991">
    <property type="entry name" value="Translation_prot_SH3-like_sf"/>
</dbReference>
<keyword evidence="3 4" id="KW-0687">Ribonucleoprotein</keyword>
<protein>
    <recommendedName>
        <fullName evidence="4">Large ribosomal subunit protein uL24</fullName>
    </recommendedName>
</protein>
<dbReference type="RefSeq" id="WP_048132396.1">
    <property type="nucleotide sequence ID" value="NZ_CAJYDL010000001.1"/>
</dbReference>
<dbReference type="SUPFAM" id="SSF50104">
    <property type="entry name" value="Translation proteins SH3-like domain"/>
    <property type="match status" value="1"/>
</dbReference>
<feature type="domain" description="KOW" evidence="6">
    <location>
        <begin position="43"/>
        <end position="70"/>
    </location>
</feature>
<dbReference type="PANTHER" id="PTHR11143">
    <property type="entry name" value="60S RIBOSOMAL PROTEIN L26 FAMILY MEMBER"/>
    <property type="match status" value="1"/>
</dbReference>
<dbReference type="PROSITE" id="PS01108">
    <property type="entry name" value="RIBOSOMAL_L24"/>
    <property type="match status" value="1"/>
</dbReference>
<keyword evidence="4" id="KW-0699">rRNA-binding</keyword>
<dbReference type="SMART" id="SM00739">
    <property type="entry name" value="KOW"/>
    <property type="match status" value="1"/>
</dbReference>
<evidence type="ECO:0000259" key="6">
    <source>
        <dbReference type="SMART" id="SM00739"/>
    </source>
</evidence>
<feature type="region of interest" description="Disordered" evidence="5">
    <location>
        <begin position="1"/>
        <end position="22"/>
    </location>
</feature>
<sequence>MITKQPRKQRKERYTAPLHRRQKYMHAPLSRALREELKKRNAQLRKGDTVKVVRGDHAGTEGAVEDVDIKRCTIKVAGVSNYRADGTEVPRTIHPSNVVIVKLELEDAEREKIFERRSE</sequence>
<evidence type="ECO:0000313" key="7">
    <source>
        <dbReference type="EMBL" id="NLJ23345.1"/>
    </source>
</evidence>
<keyword evidence="2 4" id="KW-0689">Ribosomal protein</keyword>
<gene>
    <name evidence="4" type="primary">rpl24</name>
    <name evidence="7" type="ORF">GX426_09605</name>
</gene>
<dbReference type="InterPro" id="IPR041988">
    <property type="entry name" value="Ribosomal_uL24_KOW"/>
</dbReference>
<name>A0A7K4AKF5_METSH</name>
<dbReference type="Proteomes" id="UP000544742">
    <property type="component" value="Unassembled WGS sequence"/>
</dbReference>
<dbReference type="InterPro" id="IPR005756">
    <property type="entry name" value="Ribosomal_uL24_euk/arc"/>
</dbReference>
<evidence type="ECO:0000256" key="3">
    <source>
        <dbReference type="ARBA" id="ARBA00023274"/>
    </source>
</evidence>